<dbReference type="CDD" id="cd06171">
    <property type="entry name" value="Sigma70_r4"/>
    <property type="match status" value="1"/>
</dbReference>
<comment type="similarity">
    <text evidence="1 6">Belongs to the sigma-70 factor family.</text>
</comment>
<dbReference type="Gene3D" id="1.20.120.1810">
    <property type="match status" value="1"/>
</dbReference>
<gene>
    <name evidence="9" type="primary">sigK</name>
    <name evidence="9" type="ORF">JCM17207_21640</name>
</gene>
<feature type="domain" description="RNA polymerase sigma-70" evidence="8">
    <location>
        <begin position="194"/>
        <end position="220"/>
    </location>
</feature>
<dbReference type="PROSITE" id="PS00715">
    <property type="entry name" value="SIGMA70_1"/>
    <property type="match status" value="1"/>
</dbReference>
<reference evidence="9" key="1">
    <citation type="journal article" date="2022" name="Int. J. Syst. Evol. Microbiol.">
        <title>Genome-based, phenotypic and chemotaxonomic classification of Faecalibacterium strains: proposal of three novel species Faecalibacterium duncaniae sp. nov., Faecalibacterium hattorii sp. nov. and Faecalibacterium gallinarum sp. nov. .</title>
        <authorList>
            <person name="Sakamoto M."/>
            <person name="Sakurai N."/>
            <person name="Tanno H."/>
            <person name="Iino T."/>
            <person name="Ohkuma M."/>
            <person name="Endo A."/>
        </authorList>
    </citation>
    <scope>NUCLEOTIDE SEQUENCE</scope>
    <source>
        <strain evidence="9">JCM 17207</strain>
    </source>
</reference>
<dbReference type="Pfam" id="PF04545">
    <property type="entry name" value="Sigma70_r4"/>
    <property type="match status" value="1"/>
</dbReference>
<evidence type="ECO:0000259" key="8">
    <source>
        <dbReference type="PROSITE" id="PS00716"/>
    </source>
</evidence>
<dbReference type="PROSITE" id="PS00716">
    <property type="entry name" value="SIGMA70_2"/>
    <property type="match status" value="1"/>
</dbReference>
<feature type="domain" description="RNA polymerase sigma-70" evidence="7">
    <location>
        <begin position="76"/>
        <end position="89"/>
    </location>
</feature>
<evidence type="ECO:0000256" key="5">
    <source>
        <dbReference type="ARBA" id="ARBA00023163"/>
    </source>
</evidence>
<protein>
    <recommendedName>
        <fullName evidence="6">RNA polymerase sigma factor</fullName>
    </recommendedName>
</protein>
<dbReference type="AlphaFoldDB" id="A0AA37J100"/>
<evidence type="ECO:0000256" key="1">
    <source>
        <dbReference type="ARBA" id="ARBA00007788"/>
    </source>
</evidence>
<dbReference type="InterPro" id="IPR000943">
    <property type="entry name" value="RNA_pol_sigma70"/>
</dbReference>
<dbReference type="InterPro" id="IPR036388">
    <property type="entry name" value="WH-like_DNA-bd_sf"/>
</dbReference>
<dbReference type="InterPro" id="IPR050813">
    <property type="entry name" value="Sigma-70_Factor"/>
</dbReference>
<proteinExistence type="inferred from homology"/>
<dbReference type="Proteomes" id="UP001055185">
    <property type="component" value="Unassembled WGS sequence"/>
</dbReference>
<dbReference type="NCBIfam" id="TIGR02937">
    <property type="entry name" value="sigma70-ECF"/>
    <property type="match status" value="1"/>
</dbReference>
<dbReference type="InterPro" id="IPR014284">
    <property type="entry name" value="RNA_pol_sigma-70_dom"/>
</dbReference>
<keyword evidence="10" id="KW-1185">Reference proteome</keyword>
<accession>A0AA37J100</accession>
<dbReference type="Pfam" id="PF04542">
    <property type="entry name" value="Sigma70_r2"/>
    <property type="match status" value="1"/>
</dbReference>
<keyword evidence="4 6" id="KW-0238">DNA-binding</keyword>
<dbReference type="InterPro" id="IPR013324">
    <property type="entry name" value="RNA_pol_sigma_r3/r4-like"/>
</dbReference>
<dbReference type="SUPFAM" id="SSF88946">
    <property type="entry name" value="Sigma2 domain of RNA polymerase sigma factors"/>
    <property type="match status" value="1"/>
</dbReference>
<dbReference type="InterPro" id="IPR013325">
    <property type="entry name" value="RNA_pol_sigma_r2"/>
</dbReference>
<dbReference type="PANTHER" id="PTHR30376">
    <property type="entry name" value="SIGMA FACTOR RPOH HEAT SHOCK RELATED"/>
    <property type="match status" value="1"/>
</dbReference>
<dbReference type="SUPFAM" id="SSF88659">
    <property type="entry name" value="Sigma3 and sigma4 domains of RNA polymerase sigma factors"/>
    <property type="match status" value="1"/>
</dbReference>
<comment type="caution">
    <text evidence="9">The sequence shown here is derived from an EMBL/GenBank/DDBJ whole genome shotgun (WGS) entry which is preliminary data.</text>
</comment>
<evidence type="ECO:0000256" key="3">
    <source>
        <dbReference type="ARBA" id="ARBA00023082"/>
    </source>
</evidence>
<evidence type="ECO:0000256" key="4">
    <source>
        <dbReference type="ARBA" id="ARBA00023125"/>
    </source>
</evidence>
<keyword evidence="2 6" id="KW-0805">Transcription regulation</keyword>
<dbReference type="GO" id="GO:0003677">
    <property type="term" value="F:DNA binding"/>
    <property type="evidence" value="ECO:0007669"/>
    <property type="project" value="UniProtKB-KW"/>
</dbReference>
<evidence type="ECO:0000256" key="2">
    <source>
        <dbReference type="ARBA" id="ARBA00023015"/>
    </source>
</evidence>
<evidence type="ECO:0000259" key="7">
    <source>
        <dbReference type="PROSITE" id="PS00715"/>
    </source>
</evidence>
<dbReference type="GO" id="GO:0016987">
    <property type="term" value="F:sigma factor activity"/>
    <property type="evidence" value="ECO:0007669"/>
    <property type="project" value="UniProtKB-KW"/>
</dbReference>
<name>A0AA37J100_9FIRM</name>
<dbReference type="GO" id="GO:0006352">
    <property type="term" value="P:DNA-templated transcription initiation"/>
    <property type="evidence" value="ECO:0007669"/>
    <property type="project" value="InterPro"/>
</dbReference>
<dbReference type="Gene3D" id="1.10.10.10">
    <property type="entry name" value="Winged helix-like DNA-binding domain superfamily/Winged helix DNA-binding domain"/>
    <property type="match status" value="1"/>
</dbReference>
<comment type="function">
    <text evidence="6">Sigma factors are initiation factors that promote the attachment of RNA polymerase to specific initiation sites and are then released.</text>
</comment>
<dbReference type="PANTHER" id="PTHR30376:SF3">
    <property type="entry name" value="RNA POLYMERASE SIGMA FACTOR RPOH"/>
    <property type="match status" value="1"/>
</dbReference>
<dbReference type="PRINTS" id="PR00046">
    <property type="entry name" value="SIGMA70FCT"/>
</dbReference>
<evidence type="ECO:0000313" key="9">
    <source>
        <dbReference type="EMBL" id="GJN65539.1"/>
    </source>
</evidence>
<evidence type="ECO:0000313" key="10">
    <source>
        <dbReference type="Proteomes" id="UP001055185"/>
    </source>
</evidence>
<dbReference type="InterPro" id="IPR007627">
    <property type="entry name" value="RNA_pol_sigma70_r2"/>
</dbReference>
<dbReference type="RefSeq" id="WP_238317754.1">
    <property type="nucleotide sequence ID" value="NZ_BQKV01000098.1"/>
</dbReference>
<evidence type="ECO:0000256" key="6">
    <source>
        <dbReference type="RuleBase" id="RU362124"/>
    </source>
</evidence>
<dbReference type="EMBL" id="BQKV01000098">
    <property type="protein sequence ID" value="GJN65539.1"/>
    <property type="molecule type" value="Genomic_DNA"/>
</dbReference>
<organism evidence="9 10">
    <name type="scientific">Faecalibacterium gallinarum</name>
    <dbReference type="NCBI Taxonomy" id="2903556"/>
    <lineage>
        <taxon>Bacteria</taxon>
        <taxon>Bacillati</taxon>
        <taxon>Bacillota</taxon>
        <taxon>Clostridia</taxon>
        <taxon>Eubacteriales</taxon>
        <taxon>Oscillospiraceae</taxon>
        <taxon>Faecalibacterium</taxon>
    </lineage>
</organism>
<keyword evidence="5 6" id="KW-0804">Transcription</keyword>
<dbReference type="PIRSF" id="PIRSF000770">
    <property type="entry name" value="RNA_pol_sigma-SigE/K"/>
    <property type="match status" value="1"/>
</dbReference>
<sequence>MLFLLLQFFATKFLYLSLHLESSSFPRPLNAKEEAEAFRAMQSGDSDAAEKIIRHNLRLVAHIVKKYYTFPSDQDDLISIGTIGLIKAVRTFDGKRQARFSTYASKCIENEIRMHFRKDKKNGSTVSLQETLETAKDESALTLSDVLQDPLCMEEDYEKQDDACRLRGLIEQLDARERQIILLRYGLGGQPPLTQLETARIVGISRSYVSRLETHALTQLKKHWQTDG</sequence>
<dbReference type="InterPro" id="IPR007630">
    <property type="entry name" value="RNA_pol_sigma70_r4"/>
</dbReference>
<keyword evidence="3 6" id="KW-0731">Sigma factor</keyword>